<evidence type="ECO:0000313" key="10">
    <source>
        <dbReference type="Proteomes" id="UP000254291"/>
    </source>
</evidence>
<evidence type="ECO:0000256" key="2">
    <source>
        <dbReference type="ARBA" id="ARBA00022723"/>
    </source>
</evidence>
<evidence type="ECO:0000256" key="4">
    <source>
        <dbReference type="ARBA" id="ARBA00022833"/>
    </source>
</evidence>
<name>A0A379MPC6_9MYCO</name>
<dbReference type="PANTHER" id="PTHR34978:SF3">
    <property type="entry name" value="SLR0241 PROTEIN"/>
    <property type="match status" value="1"/>
</dbReference>
<comment type="cofactor">
    <cofactor evidence="6">
        <name>Zn(2+)</name>
        <dbReference type="ChEBI" id="CHEBI:29105"/>
    </cofactor>
    <text evidence="6">Binds 1 zinc ion per subunit.</text>
</comment>
<keyword evidence="4 6" id="KW-0862">Zinc</keyword>
<evidence type="ECO:0000256" key="5">
    <source>
        <dbReference type="ARBA" id="ARBA00023049"/>
    </source>
</evidence>
<gene>
    <name evidence="9" type="ORF">NCTC10742_05953</name>
</gene>
<dbReference type="AlphaFoldDB" id="A0A379MPC6"/>
<comment type="similarity">
    <text evidence="6">Belongs to the peptidase M48 family.</text>
</comment>
<feature type="transmembrane region" description="Helical" evidence="7">
    <location>
        <begin position="90"/>
        <end position="110"/>
    </location>
</feature>
<sequence length="307" mass="31748">MNAVTFLMLYAVTLSWLAPAVLTAAAAPVVPPRLAVGGWLAAVGTAICAWVGAIVILTIGAGHALITSTALTFCVETLGITDAIHLPTSVATTLTIALLSLTIVVAAHTARRVVSATLRTQQSNQRHAEAVHMVGRRTQHHGVLSIEADKAAVYCVSGGGTRAIVATTAALRLLDHDGLDAVLAHERAHLRGRHHLIVGALSALAAALPRLPLMRAAAQCVPPLLEMCADDAAIRDHGRTPLVASLVLLSTGHRLPQGSLAAAGSAVVERVLRLTQPIPAPTWRAYSYLSAAAATCAGPMIALLLCS</sequence>
<dbReference type="EMBL" id="UGQM01000005">
    <property type="protein sequence ID" value="SUE32589.1"/>
    <property type="molecule type" value="Genomic_DNA"/>
</dbReference>
<proteinExistence type="inferred from homology"/>
<dbReference type="PANTHER" id="PTHR34978">
    <property type="entry name" value="POSSIBLE SENSOR-TRANSDUCER PROTEIN BLAR"/>
    <property type="match status" value="1"/>
</dbReference>
<protein>
    <submittedName>
        <fullName evidence="9">Peptidase M56, BlaR1</fullName>
    </submittedName>
</protein>
<evidence type="ECO:0000256" key="1">
    <source>
        <dbReference type="ARBA" id="ARBA00022670"/>
    </source>
</evidence>
<dbReference type="InterPro" id="IPR052173">
    <property type="entry name" value="Beta-lactam_resp_regulator"/>
</dbReference>
<dbReference type="GO" id="GO:0006508">
    <property type="term" value="P:proteolysis"/>
    <property type="evidence" value="ECO:0007669"/>
    <property type="project" value="UniProtKB-KW"/>
</dbReference>
<dbReference type="Pfam" id="PF01435">
    <property type="entry name" value="Peptidase_M48"/>
    <property type="match status" value="1"/>
</dbReference>
<dbReference type="RefSeq" id="WP_115329213.1">
    <property type="nucleotide sequence ID" value="NZ_JACKST010000079.1"/>
</dbReference>
<evidence type="ECO:0000256" key="3">
    <source>
        <dbReference type="ARBA" id="ARBA00022801"/>
    </source>
</evidence>
<evidence type="ECO:0000259" key="8">
    <source>
        <dbReference type="Pfam" id="PF01435"/>
    </source>
</evidence>
<dbReference type="GO" id="GO:0004222">
    <property type="term" value="F:metalloendopeptidase activity"/>
    <property type="evidence" value="ECO:0007669"/>
    <property type="project" value="InterPro"/>
</dbReference>
<keyword evidence="7" id="KW-1133">Transmembrane helix</keyword>
<feature type="transmembrane region" description="Helical" evidence="7">
    <location>
        <begin position="36"/>
        <end position="57"/>
    </location>
</feature>
<dbReference type="Proteomes" id="UP000254291">
    <property type="component" value="Unassembled WGS sequence"/>
</dbReference>
<reference evidence="9 10" key="1">
    <citation type="submission" date="2018-06" db="EMBL/GenBank/DDBJ databases">
        <authorList>
            <consortium name="Pathogen Informatics"/>
            <person name="Doyle S."/>
        </authorList>
    </citation>
    <scope>NUCLEOTIDE SEQUENCE [LARGE SCALE GENOMIC DNA]</scope>
    <source>
        <strain evidence="9 10">NCTC10742</strain>
    </source>
</reference>
<keyword evidence="2" id="KW-0479">Metal-binding</keyword>
<keyword evidence="3 6" id="KW-0378">Hydrolase</keyword>
<feature type="domain" description="Peptidase M48" evidence="8">
    <location>
        <begin position="149"/>
        <end position="199"/>
    </location>
</feature>
<dbReference type="CDD" id="cd07326">
    <property type="entry name" value="M56_BlaR1_MecR1_like"/>
    <property type="match status" value="1"/>
</dbReference>
<evidence type="ECO:0000313" key="9">
    <source>
        <dbReference type="EMBL" id="SUE32589.1"/>
    </source>
</evidence>
<dbReference type="InterPro" id="IPR001915">
    <property type="entry name" value="Peptidase_M48"/>
</dbReference>
<keyword evidence="7" id="KW-0812">Transmembrane</keyword>
<dbReference type="GO" id="GO:0046872">
    <property type="term" value="F:metal ion binding"/>
    <property type="evidence" value="ECO:0007669"/>
    <property type="project" value="UniProtKB-KW"/>
</dbReference>
<dbReference type="Gene3D" id="3.30.2010.10">
    <property type="entry name" value="Metalloproteases ('zincins'), catalytic domain"/>
    <property type="match status" value="1"/>
</dbReference>
<evidence type="ECO:0000256" key="7">
    <source>
        <dbReference type="SAM" id="Phobius"/>
    </source>
</evidence>
<evidence type="ECO:0000256" key="6">
    <source>
        <dbReference type="RuleBase" id="RU003983"/>
    </source>
</evidence>
<organism evidence="9 10">
    <name type="scientific">Mycolicibacterium gilvum</name>
    <dbReference type="NCBI Taxonomy" id="1804"/>
    <lineage>
        <taxon>Bacteria</taxon>
        <taxon>Bacillati</taxon>
        <taxon>Actinomycetota</taxon>
        <taxon>Actinomycetes</taxon>
        <taxon>Mycobacteriales</taxon>
        <taxon>Mycobacteriaceae</taxon>
        <taxon>Mycolicibacterium</taxon>
    </lineage>
</organism>
<keyword evidence="7" id="KW-0472">Membrane</keyword>
<accession>A0A379MPC6</accession>
<keyword evidence="1 6" id="KW-0645">Protease</keyword>
<keyword evidence="5 6" id="KW-0482">Metalloprotease</keyword>